<dbReference type="WBParaSite" id="ES5_v2.g11407.t1">
    <property type="protein sequence ID" value="ES5_v2.g11407.t1"/>
    <property type="gene ID" value="ES5_v2.g11407"/>
</dbReference>
<protein>
    <submittedName>
        <fullName evidence="2">BTB domain-containing protein</fullName>
    </submittedName>
</protein>
<organism evidence="1 2">
    <name type="scientific">Panagrolaimus sp. ES5</name>
    <dbReference type="NCBI Taxonomy" id="591445"/>
    <lineage>
        <taxon>Eukaryota</taxon>
        <taxon>Metazoa</taxon>
        <taxon>Ecdysozoa</taxon>
        <taxon>Nematoda</taxon>
        <taxon>Chromadorea</taxon>
        <taxon>Rhabditida</taxon>
        <taxon>Tylenchina</taxon>
        <taxon>Panagrolaimomorpha</taxon>
        <taxon>Panagrolaimoidea</taxon>
        <taxon>Panagrolaimidae</taxon>
        <taxon>Panagrolaimus</taxon>
    </lineage>
</organism>
<reference evidence="2" key="1">
    <citation type="submission" date="2022-11" db="UniProtKB">
        <authorList>
            <consortium name="WormBaseParasite"/>
        </authorList>
    </citation>
    <scope>IDENTIFICATION</scope>
</reference>
<dbReference type="Proteomes" id="UP000887579">
    <property type="component" value="Unplaced"/>
</dbReference>
<evidence type="ECO:0000313" key="1">
    <source>
        <dbReference type="Proteomes" id="UP000887579"/>
    </source>
</evidence>
<evidence type="ECO:0000313" key="2">
    <source>
        <dbReference type="WBParaSite" id="ES5_v2.g11407.t1"/>
    </source>
</evidence>
<proteinExistence type="predicted"/>
<sequence length="239" mass="28592">MIKFELQNIYENYESNITFSIESAGFSVECKARHLHKDIFEHMFPESFHRNSVIYGFSYDAVNLAIKFNYDFRLVYPLTLEESLQIFKFMKIYGRKGIILHKDIFEHMFPESFHRNPVIYGFSYDAVNLAIKFNYDFRLVYPLTLEESLQIFKFMKIYGRKGIIYEFERFLIEQINESTVSRISQSAVECNDTKVKNYCFEFLMNCLRESIPISDFELIPKKMALELLEMSFTKVSYKY</sequence>
<name>A0AC34F335_9BILA</name>
<accession>A0AC34F335</accession>